<dbReference type="VEuPathDB" id="FungiDB:A1Q1_04138"/>
<proteinExistence type="predicted"/>
<evidence type="ECO:0000256" key="1">
    <source>
        <dbReference type="SAM" id="MobiDB-lite"/>
    </source>
</evidence>
<dbReference type="Proteomes" id="UP000002748">
    <property type="component" value="Unassembled WGS sequence"/>
</dbReference>
<gene>
    <name evidence="2" type="ORF">A1Q1_04138</name>
</gene>
<dbReference type="HOGENOM" id="CLU_689265_0_0_1"/>
<dbReference type="AlphaFoldDB" id="J4U967"/>
<evidence type="ECO:0000313" key="3">
    <source>
        <dbReference type="Proteomes" id="UP000002748"/>
    </source>
</evidence>
<sequence>MPAIHPPLNAVALLRGKQLAELARIPLDNRRVAAWLILLRDDDTCLWRERDLPCTACRGRWPCIDSNARSSGLIGRCQNCHYANLPCTRDGADEATGPGDAQAYGHNSIHRVASMRSVSAPVAYFSARAGFATIAESEELVSSESSSTRRRVDTLPAKPAFTPPLSPPGPLTSRPLRSAPPTLQRAATRPRIDAAAGGGPSTPSLHANGGFVPRPVLMRLGARAVSTPVPARPPLHDSAPYDFAKVRSILRKVKHRYDVLFCQGNPGMSLRLTPLSKHVKVLSPGHPGGSWAVLVFTAELGVIYHSELSKAARERALTINGPGFWYDISYAELFGEDGGVHAATIALWFLNKNRLRYPTHFVIDVTKARKEHALILQDKRPEWEAMRTTAPTTAFERRPV</sequence>
<dbReference type="GeneID" id="25987651"/>
<reference evidence="2 3" key="1">
    <citation type="journal article" date="2012" name="Eukaryot. Cell">
        <title>Draft genome sequence of CBS 2479, the standard type strain of Trichosporon asahii.</title>
        <authorList>
            <person name="Yang R.Y."/>
            <person name="Li H.T."/>
            <person name="Zhu H."/>
            <person name="Zhou G.P."/>
            <person name="Wang M."/>
            <person name="Wang L."/>
        </authorList>
    </citation>
    <scope>NUCLEOTIDE SEQUENCE [LARGE SCALE GENOMIC DNA]</scope>
    <source>
        <strain evidence="3">ATCC 90039 / CBS 2479 / JCM 2466 / KCTC 7840 / NCYC 2677 / UAMH 7654</strain>
    </source>
</reference>
<dbReference type="KEGG" id="tasa:A1Q1_04138"/>
<dbReference type="RefSeq" id="XP_014177990.1">
    <property type="nucleotide sequence ID" value="XM_014322515.1"/>
</dbReference>
<feature type="compositionally biased region" description="Pro residues" evidence="1">
    <location>
        <begin position="161"/>
        <end position="170"/>
    </location>
</feature>
<name>J4U967_TRIAS</name>
<protein>
    <submittedName>
        <fullName evidence="2">Uncharacterized protein</fullName>
    </submittedName>
</protein>
<comment type="caution">
    <text evidence="2">The sequence shown here is derived from an EMBL/GenBank/DDBJ whole genome shotgun (WGS) entry which is preliminary data.</text>
</comment>
<accession>J4U967</accession>
<evidence type="ECO:0000313" key="2">
    <source>
        <dbReference type="EMBL" id="EJT47145.1"/>
    </source>
</evidence>
<dbReference type="EMBL" id="ALBS01000262">
    <property type="protein sequence ID" value="EJT47145.1"/>
    <property type="molecule type" value="Genomic_DNA"/>
</dbReference>
<feature type="region of interest" description="Disordered" evidence="1">
    <location>
        <begin position="141"/>
        <end position="206"/>
    </location>
</feature>
<organism evidence="2 3">
    <name type="scientific">Trichosporon asahii var. asahii (strain ATCC 90039 / CBS 2479 / JCM 2466 / KCTC 7840 / NBRC 103889/ NCYC 2677 / UAMH 7654)</name>
    <name type="common">Yeast</name>
    <dbReference type="NCBI Taxonomy" id="1186058"/>
    <lineage>
        <taxon>Eukaryota</taxon>
        <taxon>Fungi</taxon>
        <taxon>Dikarya</taxon>
        <taxon>Basidiomycota</taxon>
        <taxon>Agaricomycotina</taxon>
        <taxon>Tremellomycetes</taxon>
        <taxon>Trichosporonales</taxon>
        <taxon>Trichosporonaceae</taxon>
        <taxon>Trichosporon</taxon>
    </lineage>
</organism>